<keyword evidence="2" id="KW-0560">Oxidoreductase</keyword>
<keyword evidence="7" id="KW-1185">Reference proteome</keyword>
<evidence type="ECO:0000256" key="4">
    <source>
        <dbReference type="ARBA" id="ARBA00023284"/>
    </source>
</evidence>
<keyword evidence="4" id="KW-0676">Redox-active center</keyword>
<dbReference type="STRING" id="1173027.Mic7113_0123"/>
<organism evidence="6 7">
    <name type="scientific">Allocoleopsis franciscana PCC 7113</name>
    <dbReference type="NCBI Taxonomy" id="1173027"/>
    <lineage>
        <taxon>Bacteria</taxon>
        <taxon>Bacillati</taxon>
        <taxon>Cyanobacteriota</taxon>
        <taxon>Cyanophyceae</taxon>
        <taxon>Coleofasciculales</taxon>
        <taxon>Coleofasciculaceae</taxon>
        <taxon>Allocoleopsis</taxon>
        <taxon>Allocoleopsis franciscana</taxon>
    </lineage>
</organism>
<dbReference type="GO" id="GO:0016491">
    <property type="term" value="F:oxidoreductase activity"/>
    <property type="evidence" value="ECO:0007669"/>
    <property type="project" value="UniProtKB-KW"/>
</dbReference>
<gene>
    <name evidence="6" type="ORF">Mic7113_0123</name>
</gene>
<keyword evidence="1" id="KW-0732">Signal</keyword>
<evidence type="ECO:0000256" key="2">
    <source>
        <dbReference type="ARBA" id="ARBA00023002"/>
    </source>
</evidence>
<dbReference type="PANTHER" id="PTHR13887:SF14">
    <property type="entry name" value="DISULFIDE BOND FORMATION PROTEIN D"/>
    <property type="match status" value="1"/>
</dbReference>
<accession>K9W8D0</accession>
<dbReference type="eggNOG" id="COG1651">
    <property type="taxonomic scope" value="Bacteria"/>
</dbReference>
<evidence type="ECO:0000256" key="3">
    <source>
        <dbReference type="ARBA" id="ARBA00023157"/>
    </source>
</evidence>
<keyword evidence="3" id="KW-1015">Disulfide bond</keyword>
<dbReference type="AlphaFoldDB" id="K9W8D0"/>
<feature type="domain" description="Thioredoxin" evidence="5">
    <location>
        <begin position="1"/>
        <end position="230"/>
    </location>
</feature>
<dbReference type="EMBL" id="CP003630">
    <property type="protein sequence ID" value="AFZ16061.1"/>
    <property type="molecule type" value="Genomic_DNA"/>
</dbReference>
<protein>
    <submittedName>
        <fullName evidence="6">Protein-disulfide isomerase</fullName>
    </submittedName>
</protein>
<evidence type="ECO:0000313" key="6">
    <source>
        <dbReference type="EMBL" id="AFZ16061.1"/>
    </source>
</evidence>
<sequence length="231" mass="25607">MPPTKADNSKPTDSELEAKVLQVIRNNPQVLVESLQAYQQKQADQQQQAQKAFLEQMKSNPKAVIGDSPTTGAKEQKIVLLEFSDFQCPYCSKAHETLKQFMATRQNQVTLVYKHLPLTQIHPEAMPSAKAAWAAGQQGKFWEFHDALFENQQNLGEPLYVATAKALNLDLKRFDQDRNGQAASAAIQKDVEMAEKLGVTGTPFLIMNDQVIANGAQLDSLEAALKQVSQP</sequence>
<proteinExistence type="predicted"/>
<dbReference type="InterPro" id="IPR036249">
    <property type="entry name" value="Thioredoxin-like_sf"/>
</dbReference>
<dbReference type="GO" id="GO:0016853">
    <property type="term" value="F:isomerase activity"/>
    <property type="evidence" value="ECO:0007669"/>
    <property type="project" value="UniProtKB-KW"/>
</dbReference>
<keyword evidence="6" id="KW-0413">Isomerase</keyword>
<evidence type="ECO:0000313" key="7">
    <source>
        <dbReference type="Proteomes" id="UP000010471"/>
    </source>
</evidence>
<evidence type="ECO:0000256" key="1">
    <source>
        <dbReference type="ARBA" id="ARBA00022729"/>
    </source>
</evidence>
<reference evidence="6 7" key="1">
    <citation type="submission" date="2012-06" db="EMBL/GenBank/DDBJ databases">
        <title>Finished chromosome of genome of Microcoleus sp. PCC 7113.</title>
        <authorList>
            <consortium name="US DOE Joint Genome Institute"/>
            <person name="Gugger M."/>
            <person name="Coursin T."/>
            <person name="Rippka R."/>
            <person name="Tandeau De Marsac N."/>
            <person name="Huntemann M."/>
            <person name="Wei C.-L."/>
            <person name="Han J."/>
            <person name="Detter J.C."/>
            <person name="Han C."/>
            <person name="Tapia R."/>
            <person name="Chen A."/>
            <person name="Kyrpides N."/>
            <person name="Mavromatis K."/>
            <person name="Markowitz V."/>
            <person name="Szeto E."/>
            <person name="Ivanova N."/>
            <person name="Pagani I."/>
            <person name="Pati A."/>
            <person name="Goodwin L."/>
            <person name="Nordberg H.P."/>
            <person name="Cantor M.N."/>
            <person name="Hua S.X."/>
            <person name="Woyke T."/>
            <person name="Kerfeld C.A."/>
        </authorList>
    </citation>
    <scope>NUCLEOTIDE SEQUENCE [LARGE SCALE GENOMIC DNA]</scope>
    <source>
        <strain evidence="6 7">PCC 7113</strain>
    </source>
</reference>
<dbReference type="Gene3D" id="3.40.30.10">
    <property type="entry name" value="Glutaredoxin"/>
    <property type="match status" value="1"/>
</dbReference>
<dbReference type="InterPro" id="IPR013766">
    <property type="entry name" value="Thioredoxin_domain"/>
</dbReference>
<dbReference type="HOGENOM" id="CLU_000288_47_4_3"/>
<dbReference type="KEGG" id="mic:Mic7113_0123"/>
<dbReference type="Proteomes" id="UP000010471">
    <property type="component" value="Chromosome"/>
</dbReference>
<name>K9W8D0_9CYAN</name>
<dbReference type="PANTHER" id="PTHR13887">
    <property type="entry name" value="GLUTATHIONE S-TRANSFERASE KAPPA"/>
    <property type="match status" value="1"/>
</dbReference>
<dbReference type="SUPFAM" id="SSF52833">
    <property type="entry name" value="Thioredoxin-like"/>
    <property type="match status" value="1"/>
</dbReference>
<dbReference type="PROSITE" id="PS51352">
    <property type="entry name" value="THIOREDOXIN_2"/>
    <property type="match status" value="1"/>
</dbReference>
<evidence type="ECO:0000259" key="5">
    <source>
        <dbReference type="PROSITE" id="PS51352"/>
    </source>
</evidence>
<dbReference type="RefSeq" id="WP_015180225.1">
    <property type="nucleotide sequence ID" value="NC_019738.1"/>
</dbReference>
<dbReference type="Pfam" id="PF01323">
    <property type="entry name" value="DSBA"/>
    <property type="match status" value="1"/>
</dbReference>
<dbReference type="InterPro" id="IPR001853">
    <property type="entry name" value="DSBA-like_thioredoxin_dom"/>
</dbReference>